<dbReference type="PANTHER" id="PTHR12126:SF11">
    <property type="entry name" value="NADH DEHYDROGENASE [UBIQUINONE] 1 ALPHA SUBCOMPLEX SUBUNIT 9, MITOCHONDRIAL"/>
    <property type="match status" value="1"/>
</dbReference>
<sequence>MRQVEPNKLITVFGGSGFIGRYVVQLLAQKGYRVRVAVRRPNLALYLKPLGDVGQIQLFQANIRDAVSCRAALEGADGVVNLVGILHEGGAQRFASVQAAGAGLIAKLAGEAGIQRFVHVSAIGADEESASEYARTKALGEEAVLKAVPTATILRPSIVFGPEDDFFNRFAAMARLSPVLPLIGGGTTRFQPIYVKDVASAILAALENEEARGKIYELGGPEVFSFKELMERMLEEIRRKRVLVTLPFGLAKLMGRVAGLLPNPPLTADQVELLKRDNVVSDEAREEERTLAALGVPATGLDSVLSTYLYRFRRTGQFERREA</sequence>
<dbReference type="CDD" id="cd05271">
    <property type="entry name" value="NDUFA9_like_SDR_a"/>
    <property type="match status" value="1"/>
</dbReference>
<dbReference type="EMBL" id="BBIO01000008">
    <property type="protein sequence ID" value="GAK45366.1"/>
    <property type="molecule type" value="Genomic_DNA"/>
</dbReference>
<accession>A0A081BBE8</accession>
<dbReference type="Proteomes" id="UP000028702">
    <property type="component" value="Unassembled WGS sequence"/>
</dbReference>
<comment type="caution">
    <text evidence="2">The sequence shown here is derived from an EMBL/GenBank/DDBJ whole genome shotgun (WGS) entry which is preliminary data.</text>
</comment>
<evidence type="ECO:0000313" key="3">
    <source>
        <dbReference type="Proteomes" id="UP000028702"/>
    </source>
</evidence>
<dbReference type="STRING" id="1333998.M2A_1865"/>
<proteinExistence type="predicted"/>
<dbReference type="InterPro" id="IPR036291">
    <property type="entry name" value="NAD(P)-bd_dom_sf"/>
</dbReference>
<feature type="domain" description="NAD-dependent epimerase/dehydratase" evidence="1">
    <location>
        <begin position="10"/>
        <end position="219"/>
    </location>
</feature>
<gene>
    <name evidence="2" type="ORF">M2A_1865</name>
</gene>
<dbReference type="eggNOG" id="COG0702">
    <property type="taxonomic scope" value="Bacteria"/>
</dbReference>
<keyword evidence="2" id="KW-0830">Ubiquinone</keyword>
<dbReference type="Gene3D" id="3.40.50.720">
    <property type="entry name" value="NAD(P)-binding Rossmann-like Domain"/>
    <property type="match status" value="1"/>
</dbReference>
<evidence type="ECO:0000313" key="2">
    <source>
        <dbReference type="EMBL" id="GAK45366.1"/>
    </source>
</evidence>
<name>A0A081BBE8_9HYPH</name>
<dbReference type="AlphaFoldDB" id="A0A081BBE8"/>
<dbReference type="Pfam" id="PF01370">
    <property type="entry name" value="Epimerase"/>
    <property type="match status" value="1"/>
</dbReference>
<reference evidence="2 3" key="1">
    <citation type="submission" date="2014-07" db="EMBL/GenBank/DDBJ databases">
        <title>Tepidicaulis marinum gen. nov., sp. nov., a novel marine bacterium denitrifying nitrate to nitrous oxide strictly under microaerobic conditions.</title>
        <authorList>
            <person name="Takeuchi M."/>
            <person name="Yamagishi T."/>
            <person name="Kamagata Y."/>
            <person name="Oshima K."/>
            <person name="Hattori M."/>
            <person name="Katayama T."/>
            <person name="Hanada S."/>
            <person name="Tamaki H."/>
            <person name="Marumo K."/>
            <person name="Maeda H."/>
            <person name="Nedachi M."/>
            <person name="Iwasaki W."/>
            <person name="Suwa Y."/>
            <person name="Sakata S."/>
        </authorList>
    </citation>
    <scope>NUCLEOTIDE SEQUENCE [LARGE SCALE GENOMIC DNA]</scope>
    <source>
        <strain evidence="2 3">MA2</strain>
    </source>
</reference>
<dbReference type="InterPro" id="IPR051207">
    <property type="entry name" value="ComplexI_NDUFA9_subunit"/>
</dbReference>
<protein>
    <submittedName>
        <fullName evidence="2">NADH dehydrogenase (Ubiquinone) 1 alpha subcomplex subunit 9</fullName>
    </submittedName>
</protein>
<keyword evidence="3" id="KW-1185">Reference proteome</keyword>
<dbReference type="GO" id="GO:0044877">
    <property type="term" value="F:protein-containing complex binding"/>
    <property type="evidence" value="ECO:0007669"/>
    <property type="project" value="TreeGrafter"/>
</dbReference>
<organism evidence="2 3">
    <name type="scientific">Tepidicaulis marinus</name>
    <dbReference type="NCBI Taxonomy" id="1333998"/>
    <lineage>
        <taxon>Bacteria</taxon>
        <taxon>Pseudomonadati</taxon>
        <taxon>Pseudomonadota</taxon>
        <taxon>Alphaproteobacteria</taxon>
        <taxon>Hyphomicrobiales</taxon>
        <taxon>Parvibaculaceae</taxon>
        <taxon>Tepidicaulis</taxon>
    </lineage>
</organism>
<dbReference type="SUPFAM" id="SSF51735">
    <property type="entry name" value="NAD(P)-binding Rossmann-fold domains"/>
    <property type="match status" value="1"/>
</dbReference>
<dbReference type="PANTHER" id="PTHR12126">
    <property type="entry name" value="NADH-UBIQUINONE OXIDOREDUCTASE 39 KDA SUBUNIT-RELATED"/>
    <property type="match status" value="1"/>
</dbReference>
<evidence type="ECO:0000259" key="1">
    <source>
        <dbReference type="Pfam" id="PF01370"/>
    </source>
</evidence>
<dbReference type="FunFam" id="3.40.50.720:FF:000702">
    <property type="entry name" value="NADH dehydrogenase (Ubiquinone)"/>
    <property type="match status" value="1"/>
</dbReference>
<dbReference type="RefSeq" id="WP_045446206.1">
    <property type="nucleotide sequence ID" value="NZ_BBIO01000008.1"/>
</dbReference>
<dbReference type="InterPro" id="IPR001509">
    <property type="entry name" value="Epimerase_deHydtase"/>
</dbReference>